<evidence type="ECO:0000313" key="5">
    <source>
        <dbReference type="Proteomes" id="UP000265120"/>
    </source>
</evidence>
<dbReference type="Ensembl" id="ENSCSET00000010536.1">
    <property type="protein sequence ID" value="ENSCSEP00000010411.1"/>
    <property type="gene ID" value="ENSCSEG00000006685.1"/>
</dbReference>
<keyword evidence="2" id="KW-0812">Transmembrane</keyword>
<dbReference type="InParanoid" id="A0A3P8VAZ4"/>
<reference evidence="4 5" key="1">
    <citation type="journal article" date="2014" name="Nat. Genet.">
        <title>Whole-genome sequence of a flatfish provides insights into ZW sex chromosome evolution and adaptation to a benthic lifestyle.</title>
        <authorList>
            <person name="Chen S."/>
            <person name="Zhang G."/>
            <person name="Shao C."/>
            <person name="Huang Q."/>
            <person name="Liu G."/>
            <person name="Zhang P."/>
            <person name="Song W."/>
            <person name="An N."/>
            <person name="Chalopin D."/>
            <person name="Volff J.N."/>
            <person name="Hong Y."/>
            <person name="Li Q."/>
            <person name="Sha Z."/>
            <person name="Zhou H."/>
            <person name="Xie M."/>
            <person name="Yu Q."/>
            <person name="Liu Y."/>
            <person name="Xiang H."/>
            <person name="Wang N."/>
            <person name="Wu K."/>
            <person name="Yang C."/>
            <person name="Zhou Q."/>
            <person name="Liao X."/>
            <person name="Yang L."/>
            <person name="Hu Q."/>
            <person name="Zhang J."/>
            <person name="Meng L."/>
            <person name="Jin L."/>
            <person name="Tian Y."/>
            <person name="Lian J."/>
            <person name="Yang J."/>
            <person name="Miao G."/>
            <person name="Liu S."/>
            <person name="Liang Z."/>
            <person name="Yan F."/>
            <person name="Li Y."/>
            <person name="Sun B."/>
            <person name="Zhang H."/>
            <person name="Zhang J."/>
            <person name="Zhu Y."/>
            <person name="Du M."/>
            <person name="Zhao Y."/>
            <person name="Schartl M."/>
            <person name="Tang Q."/>
            <person name="Wang J."/>
        </authorList>
    </citation>
    <scope>NUCLEOTIDE SEQUENCE</scope>
</reference>
<dbReference type="AlphaFoldDB" id="A0A3P8VAZ4"/>
<accession>A0A3P8VAZ4</accession>
<reference evidence="4" key="3">
    <citation type="submission" date="2025-09" db="UniProtKB">
        <authorList>
            <consortium name="Ensembl"/>
        </authorList>
    </citation>
    <scope>IDENTIFICATION</scope>
</reference>
<feature type="transmembrane region" description="Helical" evidence="2">
    <location>
        <begin position="199"/>
        <end position="217"/>
    </location>
</feature>
<dbReference type="InterPro" id="IPR011015">
    <property type="entry name" value="LEM/LEM-like_dom_sf"/>
</dbReference>
<dbReference type="InterPro" id="IPR003887">
    <property type="entry name" value="LEM_dom"/>
</dbReference>
<keyword evidence="5" id="KW-1185">Reference proteome</keyword>
<dbReference type="PANTHER" id="PTHR12019">
    <property type="entry name" value="LAMINA-ASSOCIATED POLYPEPTIDE THYMOPOIETIN"/>
    <property type="match status" value="1"/>
</dbReference>
<dbReference type="GeneTree" id="ENSGT00510000050141"/>
<dbReference type="SUPFAM" id="SSF63451">
    <property type="entry name" value="LEM domain"/>
    <property type="match status" value="1"/>
</dbReference>
<sequence>MSMLSSKTAQEISELLDEYGIKHGPVVDSTRSLYEKKLKEAMAKDRTPRNRPSSDKTYYREEEDEVTYITYRTPVRSERDYGESASYLSSRSKWPERESEQESSFSSYSRSGPEYRARNYDDDGSSLSSRPKWSEREYQTPHSSYSRSVPEYRGRDLADEPYMRERQSSYTTNSFLNSTPVKSGQDAPQAPQSSRLVPLWLQIFFFLAVAVFLYLVFSNMESNESPQWID</sequence>
<dbReference type="SMART" id="SM00540">
    <property type="entry name" value="LEM"/>
    <property type="match status" value="1"/>
</dbReference>
<feature type="compositionally biased region" description="Basic and acidic residues" evidence="1">
    <location>
        <begin position="150"/>
        <end position="167"/>
    </location>
</feature>
<feature type="compositionally biased region" description="Basic and acidic residues" evidence="1">
    <location>
        <begin position="38"/>
        <end position="60"/>
    </location>
</feature>
<evidence type="ECO:0000259" key="3">
    <source>
        <dbReference type="PROSITE" id="PS50954"/>
    </source>
</evidence>
<keyword evidence="2" id="KW-0472">Membrane</keyword>
<evidence type="ECO:0000313" key="4">
    <source>
        <dbReference type="Ensembl" id="ENSCSEP00000010411.1"/>
    </source>
</evidence>
<dbReference type="RefSeq" id="XP_008317052.1">
    <property type="nucleotide sequence ID" value="XM_008318830.3"/>
</dbReference>
<dbReference type="Gene3D" id="1.10.720.40">
    <property type="match status" value="1"/>
</dbReference>
<dbReference type="OrthoDB" id="10015574at2759"/>
<feature type="compositionally biased region" description="Low complexity" evidence="1">
    <location>
        <begin position="102"/>
        <end position="111"/>
    </location>
</feature>
<dbReference type="GeneID" id="103385061"/>
<organism evidence="4 5">
    <name type="scientific">Cynoglossus semilaevis</name>
    <name type="common">Tongue sole</name>
    <dbReference type="NCBI Taxonomy" id="244447"/>
    <lineage>
        <taxon>Eukaryota</taxon>
        <taxon>Metazoa</taxon>
        <taxon>Chordata</taxon>
        <taxon>Craniata</taxon>
        <taxon>Vertebrata</taxon>
        <taxon>Euteleostomi</taxon>
        <taxon>Actinopterygii</taxon>
        <taxon>Neopterygii</taxon>
        <taxon>Teleostei</taxon>
        <taxon>Neoteleostei</taxon>
        <taxon>Acanthomorphata</taxon>
        <taxon>Carangaria</taxon>
        <taxon>Pleuronectiformes</taxon>
        <taxon>Pleuronectoidei</taxon>
        <taxon>Cynoglossidae</taxon>
        <taxon>Cynoglossinae</taxon>
        <taxon>Cynoglossus</taxon>
    </lineage>
</organism>
<dbReference type="KEGG" id="csem:103385061"/>
<dbReference type="PANTHER" id="PTHR12019:SF5">
    <property type="entry name" value="EMERIN (EMERY-DREIFUSS MUSCULAR DYSTROPHY)"/>
    <property type="match status" value="1"/>
</dbReference>
<dbReference type="Proteomes" id="UP000265120">
    <property type="component" value="Chromosome 10"/>
</dbReference>
<name>A0A3P8VAZ4_CYNSE</name>
<dbReference type="PROSITE" id="PS50954">
    <property type="entry name" value="LEM"/>
    <property type="match status" value="1"/>
</dbReference>
<evidence type="ECO:0000256" key="2">
    <source>
        <dbReference type="SAM" id="Phobius"/>
    </source>
</evidence>
<feature type="region of interest" description="Disordered" evidence="1">
    <location>
        <begin position="38"/>
        <end position="189"/>
    </location>
</feature>
<reference evidence="4" key="2">
    <citation type="submission" date="2025-08" db="UniProtKB">
        <authorList>
            <consortium name="Ensembl"/>
        </authorList>
    </citation>
    <scope>IDENTIFICATION</scope>
</reference>
<dbReference type="CTD" id="2010"/>
<dbReference type="InterPro" id="IPR051656">
    <property type="entry name" value="LEM_domain"/>
</dbReference>
<evidence type="ECO:0000256" key="1">
    <source>
        <dbReference type="SAM" id="MobiDB-lite"/>
    </source>
</evidence>
<proteinExistence type="predicted"/>
<dbReference type="OMA" id="PMKSGQD"/>
<keyword evidence="2" id="KW-1133">Transmembrane helix</keyword>
<feature type="domain" description="LEM" evidence="3">
    <location>
        <begin position="1"/>
        <end position="45"/>
    </location>
</feature>
<protein>
    <submittedName>
        <fullName evidence="4">Emerin</fullName>
    </submittedName>
</protein>
<feature type="compositionally biased region" description="Polar residues" evidence="1">
    <location>
        <begin position="168"/>
        <end position="182"/>
    </location>
</feature>
<dbReference type="Pfam" id="PF03020">
    <property type="entry name" value="LEM"/>
    <property type="match status" value="1"/>
</dbReference>